<evidence type="ECO:0000256" key="1">
    <source>
        <dbReference type="SAM" id="Phobius"/>
    </source>
</evidence>
<dbReference type="Proteomes" id="UP000604046">
    <property type="component" value="Unassembled WGS sequence"/>
</dbReference>
<evidence type="ECO:0000313" key="3">
    <source>
        <dbReference type="Proteomes" id="UP000604046"/>
    </source>
</evidence>
<keyword evidence="1" id="KW-0472">Membrane</keyword>
<dbReference type="EMBL" id="CAJNDS010002346">
    <property type="protein sequence ID" value="CAE7443446.1"/>
    <property type="molecule type" value="Genomic_DNA"/>
</dbReference>
<feature type="transmembrane region" description="Helical" evidence="1">
    <location>
        <begin position="472"/>
        <end position="489"/>
    </location>
</feature>
<feature type="non-terminal residue" evidence="2">
    <location>
        <position position="526"/>
    </location>
</feature>
<protein>
    <submittedName>
        <fullName evidence="2">Uncharacterized protein</fullName>
    </submittedName>
</protein>
<feature type="transmembrane region" description="Helical" evidence="1">
    <location>
        <begin position="437"/>
        <end position="460"/>
    </location>
</feature>
<reference evidence="2" key="1">
    <citation type="submission" date="2021-02" db="EMBL/GenBank/DDBJ databases">
        <authorList>
            <person name="Dougan E. K."/>
            <person name="Rhodes N."/>
            <person name="Thang M."/>
            <person name="Chan C."/>
        </authorList>
    </citation>
    <scope>NUCLEOTIDE SEQUENCE</scope>
</reference>
<accession>A0A812RKN6</accession>
<gene>
    <name evidence="2" type="ORF">SNAT2548_LOCUS24125</name>
</gene>
<feature type="transmembrane region" description="Helical" evidence="1">
    <location>
        <begin position="249"/>
        <end position="268"/>
    </location>
</feature>
<dbReference type="OrthoDB" id="420468at2759"/>
<keyword evidence="1" id="KW-0812">Transmembrane</keyword>
<feature type="transmembrane region" description="Helical" evidence="1">
    <location>
        <begin position="412"/>
        <end position="431"/>
    </location>
</feature>
<evidence type="ECO:0000313" key="2">
    <source>
        <dbReference type="EMBL" id="CAE7443446.1"/>
    </source>
</evidence>
<comment type="caution">
    <text evidence="2">The sequence shown here is derived from an EMBL/GenBank/DDBJ whole genome shotgun (WGS) entry which is preliminary data.</text>
</comment>
<dbReference type="AlphaFoldDB" id="A0A812RKN6"/>
<feature type="transmembrane region" description="Helical" evidence="1">
    <location>
        <begin position="213"/>
        <end position="234"/>
    </location>
</feature>
<feature type="transmembrane region" description="Helical" evidence="1">
    <location>
        <begin position="509"/>
        <end position="525"/>
    </location>
</feature>
<keyword evidence="1" id="KW-1133">Transmembrane helix</keyword>
<keyword evidence="3" id="KW-1185">Reference proteome</keyword>
<organism evidence="2 3">
    <name type="scientific">Symbiodinium natans</name>
    <dbReference type="NCBI Taxonomy" id="878477"/>
    <lineage>
        <taxon>Eukaryota</taxon>
        <taxon>Sar</taxon>
        <taxon>Alveolata</taxon>
        <taxon>Dinophyceae</taxon>
        <taxon>Suessiales</taxon>
        <taxon>Symbiodiniaceae</taxon>
        <taxon>Symbiodinium</taxon>
    </lineage>
</organism>
<proteinExistence type="predicted"/>
<sequence>MPGWLDIHARSTTRYTTFEALALHESISPDRWCVTRADLRHLRKEVRRAIQAGEIRPPDDGSHEFQSSDELYGPSIYTVNTQHIMPVTEQAGKVSWALMRHPDGLDCDLFISHAWQEGVFEFLSKVLHSWPAGARHAWCCMLANPQNLDIGALLQSPSSSPFALALQASSCVLVVPNRHCSIYTRLWCSYEAYIAHQSGKVILVATSSTRRKLVFALLQNIALGLLGTLLAYLLRCRRHADDSSQADHSISVVALCLVIISLTASTTLQHQQCRAFLNRIGPLTSGFLMVHWDSVHSFPCMPGLSDHTSVLEQRVRLLMYAGFFYLLEVDRVNGQSKGEAAVQLQRGFQGSIKHAACSKPGDAARIHSEIGAQTEAVDYAIQVLLTAGMSTPTLRIVARAGVGIQDAGHAEIAVPFSVLVFLTFTGAWTLLEGSLHLHHADLPLCLPLLGRVSLMVMIYRSAADARCFIMKMMTKLVAFYFVVLFPFLLSLEWAKKAFSQPDSADLSDQAYASIVLLLAMCTFACL</sequence>
<name>A0A812RKN6_9DINO</name>